<dbReference type="GO" id="GO:0006352">
    <property type="term" value="P:DNA-templated transcription initiation"/>
    <property type="evidence" value="ECO:0007669"/>
    <property type="project" value="InterPro"/>
</dbReference>
<dbReference type="CDD" id="cd06171">
    <property type="entry name" value="Sigma70_r4"/>
    <property type="match status" value="1"/>
</dbReference>
<evidence type="ECO:0000259" key="7">
    <source>
        <dbReference type="Pfam" id="PF08281"/>
    </source>
</evidence>
<keyword evidence="4" id="KW-0238">DNA-binding</keyword>
<keyword evidence="5" id="KW-0804">Transcription</keyword>
<dbReference type="GO" id="GO:0016987">
    <property type="term" value="F:sigma factor activity"/>
    <property type="evidence" value="ECO:0007669"/>
    <property type="project" value="UniProtKB-KW"/>
</dbReference>
<dbReference type="Gene3D" id="1.10.1740.10">
    <property type="match status" value="1"/>
</dbReference>
<dbReference type="InterPro" id="IPR014284">
    <property type="entry name" value="RNA_pol_sigma-70_dom"/>
</dbReference>
<dbReference type="SUPFAM" id="SSF88659">
    <property type="entry name" value="Sigma3 and sigma4 domains of RNA polymerase sigma factors"/>
    <property type="match status" value="1"/>
</dbReference>
<organism evidence="8 9">
    <name type="scientific">Roseivirga ehrenbergii (strain DSM 102268 / JCM 13514 / KCTC 12282 / NCIMB 14502 / KMM 6017)</name>
    <dbReference type="NCBI Taxonomy" id="279360"/>
    <lineage>
        <taxon>Bacteria</taxon>
        <taxon>Pseudomonadati</taxon>
        <taxon>Bacteroidota</taxon>
        <taxon>Cytophagia</taxon>
        <taxon>Cytophagales</taxon>
        <taxon>Roseivirgaceae</taxon>
        <taxon>Roseivirga</taxon>
    </lineage>
</organism>
<dbReference type="SUPFAM" id="SSF88946">
    <property type="entry name" value="Sigma2 domain of RNA polymerase sigma factors"/>
    <property type="match status" value="1"/>
</dbReference>
<evidence type="ECO:0008006" key="10">
    <source>
        <dbReference type="Google" id="ProtNLM"/>
    </source>
</evidence>
<name>A0A150XRP8_ROSEK</name>
<reference evidence="8" key="1">
    <citation type="submission" date="2016-01" db="EMBL/GenBank/DDBJ databases">
        <title>Genome sequencing of Roseivirga ehrenbergii KMM 6017.</title>
        <authorList>
            <person name="Selvaratnam C."/>
            <person name="Thevarajoo S."/>
            <person name="Goh K.M."/>
            <person name="Ee R."/>
            <person name="Chan K.-G."/>
            <person name="Chong C.S."/>
        </authorList>
    </citation>
    <scope>NUCLEOTIDE SEQUENCE [LARGE SCALE GENOMIC DNA]</scope>
    <source>
        <strain evidence="8">KMM 6017</strain>
    </source>
</reference>
<evidence type="ECO:0000256" key="4">
    <source>
        <dbReference type="ARBA" id="ARBA00023125"/>
    </source>
</evidence>
<keyword evidence="9" id="KW-1185">Reference proteome</keyword>
<keyword evidence="2" id="KW-0805">Transcription regulation</keyword>
<accession>A0A150XRP8</accession>
<feature type="domain" description="RNA polymerase sigma factor 70 region 4 type 2" evidence="7">
    <location>
        <begin position="127"/>
        <end position="177"/>
    </location>
</feature>
<dbReference type="NCBIfam" id="TIGR02937">
    <property type="entry name" value="sigma70-ECF"/>
    <property type="match status" value="1"/>
</dbReference>
<dbReference type="RefSeq" id="WP_062588222.1">
    <property type="nucleotide sequence ID" value="NZ_LQZQ01000002.1"/>
</dbReference>
<dbReference type="InterPro" id="IPR013249">
    <property type="entry name" value="RNA_pol_sigma70_r4_t2"/>
</dbReference>
<sequence>MLKNDNLSDEEVIAFFRAGGHERYFEIITRRYETYIIKKCRSYVKNEDVSEDLCQEILIKVFMQLKNFRSDAKFKTWLYSIIHHTCIDYLRKEKKKTHTVISEKLMDEMIDLVDEDVLDKDAMETALFKLLEEITPEEKLILLLKYKEKHSIKEIEQTMGISESAVKMRLSRAKEKINKLYSKYSNHN</sequence>
<comment type="caution">
    <text evidence="8">The sequence shown here is derived from an EMBL/GenBank/DDBJ whole genome shotgun (WGS) entry which is preliminary data.</text>
</comment>
<protein>
    <recommendedName>
        <fullName evidence="10">RNA polymerase subunit sigma-70</fullName>
    </recommendedName>
</protein>
<dbReference type="Proteomes" id="UP000075583">
    <property type="component" value="Unassembled WGS sequence"/>
</dbReference>
<proteinExistence type="inferred from homology"/>
<dbReference type="InterPro" id="IPR013324">
    <property type="entry name" value="RNA_pol_sigma_r3/r4-like"/>
</dbReference>
<evidence type="ECO:0000256" key="2">
    <source>
        <dbReference type="ARBA" id="ARBA00023015"/>
    </source>
</evidence>
<dbReference type="AlphaFoldDB" id="A0A150XRP8"/>
<evidence type="ECO:0000256" key="1">
    <source>
        <dbReference type="ARBA" id="ARBA00010641"/>
    </source>
</evidence>
<evidence type="ECO:0000313" key="8">
    <source>
        <dbReference type="EMBL" id="KYG81371.1"/>
    </source>
</evidence>
<evidence type="ECO:0000256" key="3">
    <source>
        <dbReference type="ARBA" id="ARBA00023082"/>
    </source>
</evidence>
<evidence type="ECO:0000313" key="9">
    <source>
        <dbReference type="Proteomes" id="UP000075583"/>
    </source>
</evidence>
<dbReference type="Pfam" id="PF04542">
    <property type="entry name" value="Sigma70_r2"/>
    <property type="match status" value="1"/>
</dbReference>
<evidence type="ECO:0000256" key="5">
    <source>
        <dbReference type="ARBA" id="ARBA00023163"/>
    </source>
</evidence>
<dbReference type="InterPro" id="IPR039425">
    <property type="entry name" value="RNA_pol_sigma-70-like"/>
</dbReference>
<dbReference type="InterPro" id="IPR036388">
    <property type="entry name" value="WH-like_DNA-bd_sf"/>
</dbReference>
<dbReference type="PANTHER" id="PTHR43133">
    <property type="entry name" value="RNA POLYMERASE ECF-TYPE SIGMA FACTO"/>
    <property type="match status" value="1"/>
</dbReference>
<dbReference type="Gene3D" id="1.10.10.10">
    <property type="entry name" value="Winged helix-like DNA-binding domain superfamily/Winged helix DNA-binding domain"/>
    <property type="match status" value="1"/>
</dbReference>
<comment type="similarity">
    <text evidence="1">Belongs to the sigma-70 factor family. ECF subfamily.</text>
</comment>
<keyword evidence="3" id="KW-0731">Sigma factor</keyword>
<dbReference type="PANTHER" id="PTHR43133:SF8">
    <property type="entry name" value="RNA POLYMERASE SIGMA FACTOR HI_1459-RELATED"/>
    <property type="match status" value="1"/>
</dbReference>
<dbReference type="InterPro" id="IPR013325">
    <property type="entry name" value="RNA_pol_sigma_r2"/>
</dbReference>
<dbReference type="OrthoDB" id="1027298at2"/>
<dbReference type="GO" id="GO:0003677">
    <property type="term" value="F:DNA binding"/>
    <property type="evidence" value="ECO:0007669"/>
    <property type="project" value="UniProtKB-KW"/>
</dbReference>
<dbReference type="Pfam" id="PF08281">
    <property type="entry name" value="Sigma70_r4_2"/>
    <property type="match status" value="1"/>
</dbReference>
<dbReference type="STRING" id="279360.MB14_12290"/>
<dbReference type="InterPro" id="IPR007627">
    <property type="entry name" value="RNA_pol_sigma70_r2"/>
</dbReference>
<feature type="domain" description="RNA polymerase sigma-70 region 2" evidence="6">
    <location>
        <begin position="30"/>
        <end position="95"/>
    </location>
</feature>
<evidence type="ECO:0000259" key="6">
    <source>
        <dbReference type="Pfam" id="PF04542"/>
    </source>
</evidence>
<dbReference type="EMBL" id="LQZQ01000002">
    <property type="protein sequence ID" value="KYG81371.1"/>
    <property type="molecule type" value="Genomic_DNA"/>
</dbReference>
<gene>
    <name evidence="8" type="ORF">MB14_12290</name>
</gene>